<organism evidence="2 3">
    <name type="scientific">Spirosoma pollinicola</name>
    <dbReference type="NCBI Taxonomy" id="2057025"/>
    <lineage>
        <taxon>Bacteria</taxon>
        <taxon>Pseudomonadati</taxon>
        <taxon>Bacteroidota</taxon>
        <taxon>Cytophagia</taxon>
        <taxon>Cytophagales</taxon>
        <taxon>Cytophagaceae</taxon>
        <taxon>Spirosoma</taxon>
    </lineage>
</organism>
<dbReference type="RefSeq" id="WP_100990187.1">
    <property type="nucleotide sequence ID" value="NZ_CP025096.1"/>
</dbReference>
<dbReference type="Proteomes" id="UP000232883">
    <property type="component" value="Chromosome"/>
</dbReference>
<proteinExistence type="predicted"/>
<gene>
    <name evidence="2" type="ORF">CWM47_21175</name>
</gene>
<sequence length="219" mass="24143">MKLLIFLILIASLCYTSAANAQNKYWSLGPALSLDQYKVNLPSGTDGAVIKNPVALSYGIDLSYLCKQLLFDVKVLTSNREYRYSQTYPITSSPDISTYATIKGQYLIIPVTVSYRLISGNRFTMFAGVGAIDEWVPNGFKSYKANKDGMILSNPGLKADAEKTFRVGGNAQAVFRYNLSTKILLSLEPSYHLFSRIGVPAGYTNQHAFSGLLSMGYKL</sequence>
<keyword evidence="1" id="KW-0732">Signal</keyword>
<evidence type="ECO:0000313" key="3">
    <source>
        <dbReference type="Proteomes" id="UP000232883"/>
    </source>
</evidence>
<dbReference type="AlphaFoldDB" id="A0A2K8Z2P7"/>
<feature type="chain" id="PRO_5014662265" description="Outer membrane protein beta-barrel domain-containing protein" evidence="1">
    <location>
        <begin position="22"/>
        <end position="219"/>
    </location>
</feature>
<accession>A0A2K8Z2P7</accession>
<evidence type="ECO:0000313" key="2">
    <source>
        <dbReference type="EMBL" id="AUD04121.1"/>
    </source>
</evidence>
<dbReference type="KEGG" id="spir:CWM47_21175"/>
<evidence type="ECO:0000256" key="1">
    <source>
        <dbReference type="SAM" id="SignalP"/>
    </source>
</evidence>
<feature type="signal peptide" evidence="1">
    <location>
        <begin position="1"/>
        <end position="21"/>
    </location>
</feature>
<keyword evidence="3" id="KW-1185">Reference proteome</keyword>
<dbReference type="EMBL" id="CP025096">
    <property type="protein sequence ID" value="AUD04121.1"/>
    <property type="molecule type" value="Genomic_DNA"/>
</dbReference>
<evidence type="ECO:0008006" key="4">
    <source>
        <dbReference type="Google" id="ProtNLM"/>
    </source>
</evidence>
<reference evidence="2 3" key="1">
    <citation type="submission" date="2017-11" db="EMBL/GenBank/DDBJ databases">
        <title>Taxonomic description and genome sequences of Spirosoma HA7 sp. nov., isolated from pollen microhabitat of Corylus avellana.</title>
        <authorList>
            <person name="Ambika Manirajan B."/>
            <person name="Suarez C."/>
            <person name="Ratering S."/>
            <person name="Geissler-Plaum R."/>
            <person name="Cardinale M."/>
            <person name="Sylvia S."/>
        </authorList>
    </citation>
    <scope>NUCLEOTIDE SEQUENCE [LARGE SCALE GENOMIC DNA]</scope>
    <source>
        <strain evidence="2 3">HA7</strain>
    </source>
</reference>
<name>A0A2K8Z2P7_9BACT</name>
<protein>
    <recommendedName>
        <fullName evidence="4">Outer membrane protein beta-barrel domain-containing protein</fullName>
    </recommendedName>
</protein>